<evidence type="ECO:0000256" key="2">
    <source>
        <dbReference type="ARBA" id="ARBA00010794"/>
    </source>
</evidence>
<dbReference type="InterPro" id="IPR032974">
    <property type="entry name" value="Polypren_kinase"/>
</dbReference>
<dbReference type="RefSeq" id="XP_018227082.1">
    <property type="nucleotide sequence ID" value="XM_018369368.1"/>
</dbReference>
<feature type="transmembrane region" description="Helical" evidence="10">
    <location>
        <begin position="84"/>
        <end position="104"/>
    </location>
</feature>
<dbReference type="GO" id="GO:0005789">
    <property type="term" value="C:endoplasmic reticulum membrane"/>
    <property type="evidence" value="ECO:0007669"/>
    <property type="project" value="UniProtKB-SubCell"/>
</dbReference>
<keyword evidence="12" id="KW-1185">Reference proteome</keyword>
<dbReference type="PANTHER" id="PTHR13205:SF15">
    <property type="entry name" value="DOLICHOL KINASE"/>
    <property type="match status" value="1"/>
</dbReference>
<keyword evidence="7" id="KW-0256">Endoplasmic reticulum</keyword>
<dbReference type="AlphaFoldDB" id="A0A0W4ZPJ1"/>
<name>A0A0W4ZPJ1_PNEC8</name>
<dbReference type="EC" id="2.7.1.108" evidence="3"/>
<evidence type="ECO:0000256" key="7">
    <source>
        <dbReference type="ARBA" id="ARBA00022824"/>
    </source>
</evidence>
<evidence type="ECO:0000256" key="1">
    <source>
        <dbReference type="ARBA" id="ARBA00004477"/>
    </source>
</evidence>
<feature type="transmembrane region" description="Helical" evidence="10">
    <location>
        <begin position="39"/>
        <end position="63"/>
    </location>
</feature>
<evidence type="ECO:0000256" key="6">
    <source>
        <dbReference type="ARBA" id="ARBA00022777"/>
    </source>
</evidence>
<comment type="subcellular location">
    <subcellularLocation>
        <location evidence="1">Endoplasmic reticulum membrane</location>
        <topology evidence="1">Multi-pass membrane protein</topology>
    </subcellularLocation>
</comment>
<reference evidence="12" key="1">
    <citation type="journal article" date="2016" name="Nat. Commun.">
        <title>Genome analysis of three Pneumocystis species reveals adaptation mechanisms to life exclusively in mammalian hosts.</title>
        <authorList>
            <person name="Ma L."/>
            <person name="Chen Z."/>
            <person name="Huang D.W."/>
            <person name="Kutty G."/>
            <person name="Ishihara M."/>
            <person name="Wang H."/>
            <person name="Abouelleil A."/>
            <person name="Bishop L."/>
            <person name="Davey E."/>
            <person name="Deng R."/>
            <person name="Deng X."/>
            <person name="Fan L."/>
            <person name="Fantoni G."/>
            <person name="Fitzgerald M."/>
            <person name="Gogineni E."/>
            <person name="Goldberg J.M."/>
            <person name="Handley G."/>
            <person name="Hu X."/>
            <person name="Huber C."/>
            <person name="Jiao X."/>
            <person name="Jones K."/>
            <person name="Levin J.Z."/>
            <person name="Liu Y."/>
            <person name="Macdonald P."/>
            <person name="Melnikov A."/>
            <person name="Raley C."/>
            <person name="Sassi M."/>
            <person name="Sherman B.T."/>
            <person name="Song X."/>
            <person name="Sykes S."/>
            <person name="Tran B."/>
            <person name="Walsh L."/>
            <person name="Xia Y."/>
            <person name="Yang J."/>
            <person name="Young S."/>
            <person name="Zeng Q."/>
            <person name="Zheng X."/>
            <person name="Stephens R."/>
            <person name="Nusbaum C."/>
            <person name="Birren B.W."/>
            <person name="Azadi P."/>
            <person name="Lempicki R.A."/>
            <person name="Cuomo C.A."/>
            <person name="Kovacs J.A."/>
        </authorList>
    </citation>
    <scope>NUCLEOTIDE SEQUENCE [LARGE SCALE GENOMIC DNA]</scope>
    <source>
        <strain evidence="12">B80</strain>
    </source>
</reference>
<dbReference type="Proteomes" id="UP000054454">
    <property type="component" value="Unassembled WGS sequence"/>
</dbReference>
<evidence type="ECO:0000256" key="8">
    <source>
        <dbReference type="ARBA" id="ARBA00022989"/>
    </source>
</evidence>
<dbReference type="GeneID" id="28935570"/>
<comment type="caution">
    <text evidence="11">The sequence shown here is derived from an EMBL/GenBank/DDBJ whole genome shotgun (WGS) entry which is preliminary data.</text>
</comment>
<dbReference type="EMBL" id="LFVZ01000003">
    <property type="protein sequence ID" value="KTW30291.1"/>
    <property type="molecule type" value="Genomic_DNA"/>
</dbReference>
<dbReference type="OrthoDB" id="377083at2759"/>
<keyword evidence="8 10" id="KW-1133">Transmembrane helix</keyword>
<keyword evidence="6" id="KW-0418">Kinase</keyword>
<accession>A0A0W4ZPJ1</accession>
<keyword evidence="4" id="KW-0808">Transferase</keyword>
<evidence type="ECO:0000256" key="10">
    <source>
        <dbReference type="SAM" id="Phobius"/>
    </source>
</evidence>
<dbReference type="GO" id="GO:0043048">
    <property type="term" value="P:dolichyl monophosphate biosynthetic process"/>
    <property type="evidence" value="ECO:0007669"/>
    <property type="project" value="TreeGrafter"/>
</dbReference>
<organism evidence="11 12">
    <name type="scientific">Pneumocystis carinii (strain B80)</name>
    <name type="common">Rat pneumocystis pneumonia agent</name>
    <name type="synonym">Pneumocystis carinii f. sp. carinii</name>
    <dbReference type="NCBI Taxonomy" id="1408658"/>
    <lineage>
        <taxon>Eukaryota</taxon>
        <taxon>Fungi</taxon>
        <taxon>Dikarya</taxon>
        <taxon>Ascomycota</taxon>
        <taxon>Taphrinomycotina</taxon>
        <taxon>Pneumocystomycetes</taxon>
        <taxon>Pneumocystaceae</taxon>
        <taxon>Pneumocystis</taxon>
    </lineage>
</organism>
<keyword evidence="5 10" id="KW-0812">Transmembrane</keyword>
<evidence type="ECO:0000256" key="5">
    <source>
        <dbReference type="ARBA" id="ARBA00022692"/>
    </source>
</evidence>
<dbReference type="PANTHER" id="PTHR13205">
    <property type="entry name" value="TRANSMEMBRANE PROTEIN 15-RELATED"/>
    <property type="match status" value="1"/>
</dbReference>
<gene>
    <name evidence="11" type="ORF">T552_00766</name>
</gene>
<evidence type="ECO:0000313" key="11">
    <source>
        <dbReference type="EMBL" id="KTW30291.1"/>
    </source>
</evidence>
<sequence length="356" mass="41303">MNSIAFPSLTEEEISLVSHALSGLLQNFIYFQTDLSHELFMVLAFFGPILIIWPAIPFLKEYIRITQISYCRRTHAMEARRIRYAIFSYFTIGISIFIMLQFGIKLYSTEHKNLIFWFINYLIYEKGSEIRQKILLWWMNCLIFTMLFIRIFFYAQKSKKQINHKNERISGSKLNKRRKLFHGLVIIMFLPTLYLDPLFSNISFSIAFSLFCICEVIRILALPPLGTFLHSFLSQFTDERDNKGNIIVSYLYLLIGCASPLWLDFVGITLDEQNQYQLKLKTISGILCLGFGDSVASIIGKKFGRLHWPNSKKTVEGTIAFVLAVLFGGVLVKYMGWVNDVIIWIDFFLATIMTGK</sequence>
<comment type="similarity">
    <text evidence="2">Belongs to the polyprenol kinase family.</text>
</comment>
<feature type="transmembrane region" description="Helical" evidence="10">
    <location>
        <begin position="180"/>
        <end position="200"/>
    </location>
</feature>
<feature type="transmembrane region" description="Helical" evidence="10">
    <location>
        <begin position="245"/>
        <end position="263"/>
    </location>
</feature>
<dbReference type="GO" id="GO:0004168">
    <property type="term" value="F:dolichol kinase activity"/>
    <property type="evidence" value="ECO:0007669"/>
    <property type="project" value="UniProtKB-EC"/>
</dbReference>
<feature type="transmembrane region" description="Helical" evidence="10">
    <location>
        <begin position="283"/>
        <end position="303"/>
    </location>
</feature>
<keyword evidence="9 10" id="KW-0472">Membrane</keyword>
<evidence type="ECO:0000313" key="12">
    <source>
        <dbReference type="Proteomes" id="UP000054454"/>
    </source>
</evidence>
<feature type="transmembrane region" description="Helical" evidence="10">
    <location>
        <begin position="134"/>
        <end position="155"/>
    </location>
</feature>
<protein>
    <recommendedName>
        <fullName evidence="3">dolichol kinase</fullName>
        <ecNumber evidence="3">2.7.1.108</ecNumber>
    </recommendedName>
</protein>
<proteinExistence type="inferred from homology"/>
<evidence type="ECO:0000256" key="9">
    <source>
        <dbReference type="ARBA" id="ARBA00023136"/>
    </source>
</evidence>
<evidence type="ECO:0000256" key="4">
    <source>
        <dbReference type="ARBA" id="ARBA00022679"/>
    </source>
</evidence>
<evidence type="ECO:0000256" key="3">
    <source>
        <dbReference type="ARBA" id="ARBA00012132"/>
    </source>
</evidence>
<feature type="transmembrane region" description="Helical" evidence="10">
    <location>
        <begin position="206"/>
        <end position="233"/>
    </location>
</feature>
<dbReference type="VEuPathDB" id="FungiDB:T552_00766"/>